<dbReference type="InterPro" id="IPR011978">
    <property type="entry name" value="YgfB-like"/>
</dbReference>
<evidence type="ECO:0000313" key="3">
    <source>
        <dbReference type="Proteomes" id="UP000614811"/>
    </source>
</evidence>
<comment type="similarity">
    <text evidence="1">Belongs to the UPF0149 family.</text>
</comment>
<name>A0A918RNN9_9GAMM</name>
<dbReference type="Gene3D" id="1.20.120.740">
    <property type="entry name" value="YgfB uncharacterised protein family UPF0149, PF03695"/>
    <property type="match status" value="1"/>
</dbReference>
<protein>
    <submittedName>
        <fullName evidence="2">Uncharacterized protein</fullName>
    </submittedName>
</protein>
<accession>A0A918RNN9</accession>
<comment type="caution">
    <text evidence="2">The sequence shown here is derived from an EMBL/GenBank/DDBJ whole genome shotgun (WGS) entry which is preliminary data.</text>
</comment>
<dbReference type="Pfam" id="PF03695">
    <property type="entry name" value="UPF0149"/>
    <property type="match status" value="1"/>
</dbReference>
<gene>
    <name evidence="2" type="ORF">GCM10008090_11630</name>
</gene>
<reference evidence="2" key="2">
    <citation type="submission" date="2020-09" db="EMBL/GenBank/DDBJ databases">
        <authorList>
            <person name="Sun Q."/>
            <person name="Kim S."/>
        </authorList>
    </citation>
    <scope>NUCLEOTIDE SEQUENCE</scope>
    <source>
        <strain evidence="2">KCTC 12711</strain>
    </source>
</reference>
<dbReference type="PANTHER" id="PTHR37528:SF1">
    <property type="entry name" value="UPF0149 PROTEIN YGFB"/>
    <property type="match status" value="1"/>
</dbReference>
<dbReference type="SUPFAM" id="SSF101327">
    <property type="entry name" value="YgfB-like"/>
    <property type="match status" value="1"/>
</dbReference>
<evidence type="ECO:0000313" key="2">
    <source>
        <dbReference type="EMBL" id="GHA04015.1"/>
    </source>
</evidence>
<organism evidence="2 3">
    <name type="scientific">Arenicella chitinivorans</name>
    <dbReference type="NCBI Taxonomy" id="1329800"/>
    <lineage>
        <taxon>Bacteria</taxon>
        <taxon>Pseudomonadati</taxon>
        <taxon>Pseudomonadota</taxon>
        <taxon>Gammaproteobacteria</taxon>
        <taxon>Arenicellales</taxon>
        <taxon>Arenicellaceae</taxon>
        <taxon>Arenicella</taxon>
    </lineage>
</organism>
<keyword evidence="3" id="KW-1185">Reference proteome</keyword>
<sequence length="193" mass="21338">MFTMSEQTDYYLQIESTLALAGLDALTPSEVHGTIVGAIANHLRTGMTPDLLKLIEPGADANDGRFAPVSEMLYELYRETSEVLFDSKEGFELVLPDDDAPLQQRVDGLASWSKGYLLGLLYNDLFSIDQLPESGAEIARDMIEISEAGSGTDSEREEEWALAELEEYLKVGSQLIFEFIYSERAADAPTLSQ</sequence>
<evidence type="ECO:0000256" key="1">
    <source>
        <dbReference type="ARBA" id="ARBA00038308"/>
    </source>
</evidence>
<dbReference type="AlphaFoldDB" id="A0A918RNN9"/>
<dbReference type="GO" id="GO:0005829">
    <property type="term" value="C:cytosol"/>
    <property type="evidence" value="ECO:0007669"/>
    <property type="project" value="TreeGrafter"/>
</dbReference>
<dbReference type="InterPro" id="IPR036255">
    <property type="entry name" value="YgfB-like_sf"/>
</dbReference>
<dbReference type="Proteomes" id="UP000614811">
    <property type="component" value="Unassembled WGS sequence"/>
</dbReference>
<proteinExistence type="inferred from homology"/>
<dbReference type="PANTHER" id="PTHR37528">
    <property type="entry name" value="UPF0149 PROTEIN YGFB"/>
    <property type="match status" value="1"/>
</dbReference>
<reference evidence="2" key="1">
    <citation type="journal article" date="2014" name="Int. J. Syst. Evol. Microbiol.">
        <title>Complete genome sequence of Corynebacterium casei LMG S-19264T (=DSM 44701T), isolated from a smear-ripened cheese.</title>
        <authorList>
            <consortium name="US DOE Joint Genome Institute (JGI-PGF)"/>
            <person name="Walter F."/>
            <person name="Albersmeier A."/>
            <person name="Kalinowski J."/>
            <person name="Ruckert C."/>
        </authorList>
    </citation>
    <scope>NUCLEOTIDE SEQUENCE</scope>
    <source>
        <strain evidence="2">KCTC 12711</strain>
    </source>
</reference>
<dbReference type="EMBL" id="BMXA01000002">
    <property type="protein sequence ID" value="GHA04015.1"/>
    <property type="molecule type" value="Genomic_DNA"/>
</dbReference>